<evidence type="ECO:0000313" key="2">
    <source>
        <dbReference type="EMBL" id="KAK7293692.1"/>
    </source>
</evidence>
<feature type="region of interest" description="Disordered" evidence="1">
    <location>
        <begin position="59"/>
        <end position="90"/>
    </location>
</feature>
<name>A0AAN9J7N4_CLITE</name>
<accession>A0AAN9J7N4</accession>
<reference evidence="2 3" key="1">
    <citation type="submission" date="2024-01" db="EMBL/GenBank/DDBJ databases">
        <title>The genomes of 5 underutilized Papilionoideae crops provide insights into root nodulation and disease resistance.</title>
        <authorList>
            <person name="Yuan L."/>
        </authorList>
    </citation>
    <scope>NUCLEOTIDE SEQUENCE [LARGE SCALE GENOMIC DNA]</scope>
    <source>
        <strain evidence="2">LY-2023</strain>
        <tissue evidence="2">Leaf</tissue>
    </source>
</reference>
<protein>
    <submittedName>
        <fullName evidence="2">Uncharacterized protein</fullName>
    </submittedName>
</protein>
<dbReference type="Proteomes" id="UP001359559">
    <property type="component" value="Unassembled WGS sequence"/>
</dbReference>
<gene>
    <name evidence="2" type="ORF">RJT34_16565</name>
</gene>
<feature type="compositionally biased region" description="Basic and acidic residues" evidence="1">
    <location>
        <begin position="74"/>
        <end position="90"/>
    </location>
</feature>
<dbReference type="AlphaFoldDB" id="A0AAN9J7N4"/>
<feature type="compositionally biased region" description="Acidic residues" evidence="1">
    <location>
        <begin position="59"/>
        <end position="68"/>
    </location>
</feature>
<keyword evidence="3" id="KW-1185">Reference proteome</keyword>
<sequence>MSPEWKKIGVIESIVHFYRCPPRAFYLDDYWDKQEQVIYLTLWRNEFIFLKGLEIREPEEDTPLEEEQTYMAEAKNEDPKEDPNLSIKEK</sequence>
<comment type="caution">
    <text evidence="2">The sequence shown here is derived from an EMBL/GenBank/DDBJ whole genome shotgun (WGS) entry which is preliminary data.</text>
</comment>
<dbReference type="EMBL" id="JAYKXN010000004">
    <property type="protein sequence ID" value="KAK7293692.1"/>
    <property type="molecule type" value="Genomic_DNA"/>
</dbReference>
<evidence type="ECO:0000256" key="1">
    <source>
        <dbReference type="SAM" id="MobiDB-lite"/>
    </source>
</evidence>
<proteinExistence type="predicted"/>
<evidence type="ECO:0000313" key="3">
    <source>
        <dbReference type="Proteomes" id="UP001359559"/>
    </source>
</evidence>
<organism evidence="2 3">
    <name type="scientific">Clitoria ternatea</name>
    <name type="common">Butterfly pea</name>
    <dbReference type="NCBI Taxonomy" id="43366"/>
    <lineage>
        <taxon>Eukaryota</taxon>
        <taxon>Viridiplantae</taxon>
        <taxon>Streptophyta</taxon>
        <taxon>Embryophyta</taxon>
        <taxon>Tracheophyta</taxon>
        <taxon>Spermatophyta</taxon>
        <taxon>Magnoliopsida</taxon>
        <taxon>eudicotyledons</taxon>
        <taxon>Gunneridae</taxon>
        <taxon>Pentapetalae</taxon>
        <taxon>rosids</taxon>
        <taxon>fabids</taxon>
        <taxon>Fabales</taxon>
        <taxon>Fabaceae</taxon>
        <taxon>Papilionoideae</taxon>
        <taxon>50 kb inversion clade</taxon>
        <taxon>NPAAA clade</taxon>
        <taxon>indigoferoid/millettioid clade</taxon>
        <taxon>Phaseoleae</taxon>
        <taxon>Clitoria</taxon>
    </lineage>
</organism>